<proteinExistence type="predicted"/>
<sequence>MNQSDFAKLHGVSRKTITTWKARGWLVFDGDEIDVDASNANIGQYRKSPPAEKARVEPKKTKLRPAVNSDDESPTQTAERLIREIGADMSFDEARRIKENFLALLTKLEYEKEDGQLVELSVAESVLFSEFRKQRDAWMNWPSRVAPIMAADLGVPADRMTEVLIEHVHKHITGLGEPEFNTDET</sequence>
<dbReference type="OrthoDB" id="6050435at2"/>
<feature type="region of interest" description="Disordered" evidence="1">
    <location>
        <begin position="42"/>
        <end position="77"/>
    </location>
</feature>
<protein>
    <recommendedName>
        <fullName evidence="4">RNA polymerase subunit sigma-70</fullName>
    </recommendedName>
</protein>
<dbReference type="AlphaFoldDB" id="A0A1B8HU76"/>
<dbReference type="EMBL" id="LZEY01000001">
    <property type="protein sequence ID" value="OBU13321.1"/>
    <property type="molecule type" value="Genomic_DNA"/>
</dbReference>
<feature type="compositionally biased region" description="Basic and acidic residues" evidence="1">
    <location>
        <begin position="49"/>
        <end position="60"/>
    </location>
</feature>
<accession>A0A1B8HU76</accession>
<organism evidence="2 3">
    <name type="scientific">Morganella psychrotolerans</name>
    <dbReference type="NCBI Taxonomy" id="368603"/>
    <lineage>
        <taxon>Bacteria</taxon>
        <taxon>Pseudomonadati</taxon>
        <taxon>Pseudomonadota</taxon>
        <taxon>Gammaproteobacteria</taxon>
        <taxon>Enterobacterales</taxon>
        <taxon>Morganellaceae</taxon>
        <taxon>Morganella</taxon>
    </lineage>
</organism>
<evidence type="ECO:0000313" key="2">
    <source>
        <dbReference type="EMBL" id="OBU13321.1"/>
    </source>
</evidence>
<dbReference type="RefSeq" id="WP_067398198.1">
    <property type="nucleotide sequence ID" value="NZ_LZEY01000001.1"/>
</dbReference>
<comment type="caution">
    <text evidence="2">The sequence shown here is derived from an EMBL/GenBank/DDBJ whole genome shotgun (WGS) entry which is preliminary data.</text>
</comment>
<name>A0A1B8HU76_9GAMM</name>
<dbReference type="Proteomes" id="UP000092377">
    <property type="component" value="Unassembled WGS sequence"/>
</dbReference>
<evidence type="ECO:0008006" key="4">
    <source>
        <dbReference type="Google" id="ProtNLM"/>
    </source>
</evidence>
<reference evidence="3" key="1">
    <citation type="submission" date="2016-06" db="EMBL/GenBank/DDBJ databases">
        <authorList>
            <person name="Butler K."/>
        </authorList>
    </citation>
    <scope>NUCLEOTIDE SEQUENCE [LARGE SCALE GENOMIC DNA]</scope>
    <source>
        <strain evidence="3">GCSL-Mp20</strain>
    </source>
</reference>
<gene>
    <name evidence="2" type="ORF">AYY18_00805</name>
</gene>
<keyword evidence="3" id="KW-1185">Reference proteome</keyword>
<evidence type="ECO:0000313" key="3">
    <source>
        <dbReference type="Proteomes" id="UP000092377"/>
    </source>
</evidence>
<evidence type="ECO:0000256" key="1">
    <source>
        <dbReference type="SAM" id="MobiDB-lite"/>
    </source>
</evidence>